<protein>
    <submittedName>
        <fullName evidence="2">Uncharacterized protein</fullName>
    </submittedName>
</protein>
<gene>
    <name evidence="2" type="ORF">MCOR_29156</name>
</gene>
<name>A0A6J8CH74_MYTCO</name>
<feature type="compositionally biased region" description="Basic residues" evidence="1">
    <location>
        <begin position="107"/>
        <end position="123"/>
    </location>
</feature>
<evidence type="ECO:0000313" key="2">
    <source>
        <dbReference type="EMBL" id="CAC5394407.1"/>
    </source>
</evidence>
<sequence length="360" mass="42367">MRTTNSSPVNIWIAGQIQNPVGTQLSERDIVDYGLEGNIDAANLMDDGRPIFEPMNIAIYGQLMRADFNRTEKPHHNREKPQHNKENPHHNKEKPDHKREKPYHNREKAHHNREKAHHNRQKPQHNNEKPHHNREKPHHDKEKPHHDKEGRHAYSPPRFDRIRNSSYSKPQKCIKYLNRNYECKQRPSLDEYISSVDAYGNTMGLTIEDISNARRTYVVQDIVEAMCSYFMGVSACMKVTDKYLKKYCSEDLYQVAQSYQKLTSAICPEIAADIKAMIQCANKDNSILVTYASCMYGAYHYMLVSQNFGRDQCSMIQRFRDCFYQFEDCPKQMITWNMIHLFDDYLNDICFMLRQIKGQT</sequence>
<keyword evidence="3" id="KW-1185">Reference proteome</keyword>
<proteinExistence type="predicted"/>
<evidence type="ECO:0000256" key="1">
    <source>
        <dbReference type="SAM" id="MobiDB-lite"/>
    </source>
</evidence>
<organism evidence="2 3">
    <name type="scientific">Mytilus coruscus</name>
    <name type="common">Sea mussel</name>
    <dbReference type="NCBI Taxonomy" id="42192"/>
    <lineage>
        <taxon>Eukaryota</taxon>
        <taxon>Metazoa</taxon>
        <taxon>Spiralia</taxon>
        <taxon>Lophotrochozoa</taxon>
        <taxon>Mollusca</taxon>
        <taxon>Bivalvia</taxon>
        <taxon>Autobranchia</taxon>
        <taxon>Pteriomorphia</taxon>
        <taxon>Mytilida</taxon>
        <taxon>Mytiloidea</taxon>
        <taxon>Mytilidae</taxon>
        <taxon>Mytilinae</taxon>
        <taxon>Mytilus</taxon>
    </lineage>
</organism>
<dbReference type="OrthoDB" id="6065083at2759"/>
<evidence type="ECO:0000313" key="3">
    <source>
        <dbReference type="Proteomes" id="UP000507470"/>
    </source>
</evidence>
<dbReference type="AlphaFoldDB" id="A0A6J8CH74"/>
<reference evidence="2 3" key="1">
    <citation type="submission" date="2020-06" db="EMBL/GenBank/DDBJ databases">
        <authorList>
            <person name="Li R."/>
            <person name="Bekaert M."/>
        </authorList>
    </citation>
    <scope>NUCLEOTIDE SEQUENCE [LARGE SCALE GENOMIC DNA]</scope>
    <source>
        <strain evidence="3">wild</strain>
    </source>
</reference>
<feature type="compositionally biased region" description="Basic and acidic residues" evidence="1">
    <location>
        <begin position="137"/>
        <end position="163"/>
    </location>
</feature>
<dbReference type="EMBL" id="CACVKT020005286">
    <property type="protein sequence ID" value="CAC5394407.1"/>
    <property type="molecule type" value="Genomic_DNA"/>
</dbReference>
<feature type="region of interest" description="Disordered" evidence="1">
    <location>
        <begin position="72"/>
        <end position="165"/>
    </location>
</feature>
<dbReference type="Proteomes" id="UP000507470">
    <property type="component" value="Unassembled WGS sequence"/>
</dbReference>
<feature type="compositionally biased region" description="Basic and acidic residues" evidence="1">
    <location>
        <begin position="72"/>
        <end position="106"/>
    </location>
</feature>
<accession>A0A6J8CH74</accession>